<dbReference type="EMBL" id="UINC01145256">
    <property type="protein sequence ID" value="SVD35279.1"/>
    <property type="molecule type" value="Genomic_DNA"/>
</dbReference>
<gene>
    <name evidence="2" type="ORF">METZ01_LOCUS388133</name>
</gene>
<protein>
    <submittedName>
        <fullName evidence="2">Uncharacterized protein</fullName>
    </submittedName>
</protein>
<reference evidence="2" key="1">
    <citation type="submission" date="2018-05" db="EMBL/GenBank/DDBJ databases">
        <authorList>
            <person name="Lanie J.A."/>
            <person name="Ng W.-L."/>
            <person name="Kazmierczak K.M."/>
            <person name="Andrzejewski T.M."/>
            <person name="Davidsen T.M."/>
            <person name="Wayne K.J."/>
            <person name="Tettelin H."/>
            <person name="Glass J.I."/>
            <person name="Rusch D."/>
            <person name="Podicherti R."/>
            <person name="Tsui H.-C.T."/>
            <person name="Winkler M.E."/>
        </authorList>
    </citation>
    <scope>NUCLEOTIDE SEQUENCE</scope>
</reference>
<dbReference type="AlphaFoldDB" id="A0A382ULZ6"/>
<feature type="region of interest" description="Disordered" evidence="1">
    <location>
        <begin position="1"/>
        <end position="24"/>
    </location>
</feature>
<evidence type="ECO:0000313" key="2">
    <source>
        <dbReference type="EMBL" id="SVD35279.1"/>
    </source>
</evidence>
<name>A0A382ULZ6_9ZZZZ</name>
<organism evidence="2">
    <name type="scientific">marine metagenome</name>
    <dbReference type="NCBI Taxonomy" id="408172"/>
    <lineage>
        <taxon>unclassified sequences</taxon>
        <taxon>metagenomes</taxon>
        <taxon>ecological metagenomes</taxon>
    </lineage>
</organism>
<feature type="non-terminal residue" evidence="2">
    <location>
        <position position="24"/>
    </location>
</feature>
<evidence type="ECO:0000256" key="1">
    <source>
        <dbReference type="SAM" id="MobiDB-lite"/>
    </source>
</evidence>
<accession>A0A382ULZ6</accession>
<sequence length="24" mass="2544">MMPHVAESSGSRVRPAAAVLESFN</sequence>
<proteinExistence type="predicted"/>